<evidence type="ECO:0000313" key="3">
    <source>
        <dbReference type="Proteomes" id="UP000677228"/>
    </source>
</evidence>
<dbReference type="Proteomes" id="UP000682733">
    <property type="component" value="Unassembled WGS sequence"/>
</dbReference>
<comment type="caution">
    <text evidence="1">The sequence shown here is derived from an EMBL/GenBank/DDBJ whole genome shotgun (WGS) entry which is preliminary data.</text>
</comment>
<reference evidence="1" key="1">
    <citation type="submission" date="2021-02" db="EMBL/GenBank/DDBJ databases">
        <authorList>
            <person name="Nowell W R."/>
        </authorList>
    </citation>
    <scope>NUCLEOTIDE SEQUENCE</scope>
</reference>
<dbReference type="AlphaFoldDB" id="A0A8S2G4J7"/>
<dbReference type="EMBL" id="CAJOBA010083495">
    <property type="protein sequence ID" value="CAF4452496.1"/>
    <property type="molecule type" value="Genomic_DNA"/>
</dbReference>
<evidence type="ECO:0000313" key="2">
    <source>
        <dbReference type="EMBL" id="CAF4452496.1"/>
    </source>
</evidence>
<name>A0A8S2G4J7_9BILA</name>
<gene>
    <name evidence="1" type="ORF">OVA965_LOCUS43568</name>
    <name evidence="2" type="ORF">TMI583_LOCUS45887</name>
</gene>
<proteinExistence type="predicted"/>
<protein>
    <submittedName>
        <fullName evidence="1">Uncharacterized protein</fullName>
    </submittedName>
</protein>
<accession>A0A8S2G4J7</accession>
<evidence type="ECO:0000313" key="1">
    <source>
        <dbReference type="EMBL" id="CAF1628131.1"/>
    </source>
</evidence>
<sequence>MSDPSLSRVPPRDHVKRRIRMLRQDKNLPSAPNDPNFASVPVSLTKTLRQDQFLRCDTGAGDDRIMVFGSTEQLDILQSVNDFLVDGTFKLYIGHGIYRGHVVPVLYALLRRKNAVTYQRLINQIVEFSPRWYPRSFMLDFEQA</sequence>
<feature type="non-terminal residue" evidence="1">
    <location>
        <position position="144"/>
    </location>
</feature>
<organism evidence="1 3">
    <name type="scientific">Didymodactylos carnosus</name>
    <dbReference type="NCBI Taxonomy" id="1234261"/>
    <lineage>
        <taxon>Eukaryota</taxon>
        <taxon>Metazoa</taxon>
        <taxon>Spiralia</taxon>
        <taxon>Gnathifera</taxon>
        <taxon>Rotifera</taxon>
        <taxon>Eurotatoria</taxon>
        <taxon>Bdelloidea</taxon>
        <taxon>Philodinida</taxon>
        <taxon>Philodinidae</taxon>
        <taxon>Didymodactylos</taxon>
    </lineage>
</organism>
<dbReference type="Proteomes" id="UP000677228">
    <property type="component" value="Unassembled WGS sequence"/>
</dbReference>
<dbReference type="EMBL" id="CAJNOK010058059">
    <property type="protein sequence ID" value="CAF1628131.1"/>
    <property type="molecule type" value="Genomic_DNA"/>
</dbReference>